<evidence type="ECO:0000259" key="1">
    <source>
        <dbReference type="Pfam" id="PF03161"/>
    </source>
</evidence>
<dbReference type="GO" id="GO:0004519">
    <property type="term" value="F:endonuclease activity"/>
    <property type="evidence" value="ECO:0007669"/>
    <property type="project" value="InterPro"/>
</dbReference>
<dbReference type="Pfam" id="PF03161">
    <property type="entry name" value="LAGLIDADG_2"/>
    <property type="match status" value="1"/>
</dbReference>
<feature type="domain" description="Homing endonuclease LAGLIDADG" evidence="1">
    <location>
        <begin position="34"/>
        <end position="196"/>
    </location>
</feature>
<protein>
    <recommendedName>
        <fullName evidence="1">Homing endonuclease LAGLIDADG domain-containing protein</fullName>
    </recommendedName>
</protein>
<dbReference type="InterPro" id="IPR027434">
    <property type="entry name" value="Homing_endonucl"/>
</dbReference>
<sequence>MHVVATVIPRESRRITYSSEIRQLKTVPFTERQRAIVIGSILGDACLHPNWSKTNYTLKVTRSEKQKAYVEWQYQELKPFVRTAPRWYEPTRSYTMRTISHSELTTLHAEFYPKRKKVLPEQITRYMTNPLVLAVWFMDDGNAVRVKKKGFRGYHLNTQSFTLAENKLIAGLFEELHGIRPHIENNHGYYRIGIAAKFSREKFRELIKGHVIPPMRYKLG</sequence>
<comment type="caution">
    <text evidence="2">The sequence shown here is derived from an EMBL/GenBank/DDBJ whole genome shotgun (WGS) entry which is preliminary data.</text>
</comment>
<reference evidence="3" key="1">
    <citation type="submission" date="2017-09" db="EMBL/GenBank/DDBJ databases">
        <title>Depth-based differentiation of microbial function through sediment-hosted aquifers and enrichment of novel symbionts in the deep terrestrial subsurface.</title>
        <authorList>
            <person name="Probst A.J."/>
            <person name="Ladd B."/>
            <person name="Jarett J.K."/>
            <person name="Geller-Mcgrath D.E."/>
            <person name="Sieber C.M.K."/>
            <person name="Emerson J.B."/>
            <person name="Anantharaman K."/>
            <person name="Thomas B.C."/>
            <person name="Malmstrom R."/>
            <person name="Stieglmeier M."/>
            <person name="Klingl A."/>
            <person name="Woyke T."/>
            <person name="Ryan C.M."/>
            <person name="Banfield J.F."/>
        </authorList>
    </citation>
    <scope>NUCLEOTIDE SEQUENCE [LARGE SCALE GENOMIC DNA]</scope>
</reference>
<evidence type="ECO:0000313" key="3">
    <source>
        <dbReference type="Proteomes" id="UP000231379"/>
    </source>
</evidence>
<dbReference type="SUPFAM" id="SSF55608">
    <property type="entry name" value="Homing endonucleases"/>
    <property type="match status" value="1"/>
</dbReference>
<dbReference type="InterPro" id="IPR004860">
    <property type="entry name" value="LAGLIDADG_dom"/>
</dbReference>
<dbReference type="EMBL" id="PFBM01000023">
    <property type="protein sequence ID" value="PIR82133.1"/>
    <property type="molecule type" value="Genomic_DNA"/>
</dbReference>
<dbReference type="Proteomes" id="UP000231379">
    <property type="component" value="Unassembled WGS sequence"/>
</dbReference>
<dbReference type="Gene3D" id="3.10.28.10">
    <property type="entry name" value="Homing endonucleases"/>
    <property type="match status" value="2"/>
</dbReference>
<organism evidence="2 3">
    <name type="scientific">Candidatus Kaiserbacteria bacterium CG10_big_fil_rev_8_21_14_0_10_59_10</name>
    <dbReference type="NCBI Taxonomy" id="1974612"/>
    <lineage>
        <taxon>Bacteria</taxon>
        <taxon>Candidatus Kaiseribacteriota</taxon>
    </lineage>
</organism>
<accession>A0A2H0U6T3</accession>
<name>A0A2H0U6T3_9BACT</name>
<evidence type="ECO:0000313" key="2">
    <source>
        <dbReference type="EMBL" id="PIR82133.1"/>
    </source>
</evidence>
<proteinExistence type="predicted"/>
<gene>
    <name evidence="2" type="ORF">COU20_03995</name>
</gene>
<dbReference type="AlphaFoldDB" id="A0A2H0U6T3"/>